<dbReference type="EMBL" id="MU404354">
    <property type="protein sequence ID" value="KAI1612507.1"/>
    <property type="molecule type" value="Genomic_DNA"/>
</dbReference>
<evidence type="ECO:0000256" key="3">
    <source>
        <dbReference type="ARBA" id="ARBA00022833"/>
    </source>
</evidence>
<evidence type="ECO:0000259" key="10">
    <source>
        <dbReference type="SMART" id="SM00906"/>
    </source>
</evidence>
<feature type="region of interest" description="Disordered" evidence="8">
    <location>
        <begin position="40"/>
        <end position="110"/>
    </location>
</feature>
<dbReference type="SMART" id="SM00906">
    <property type="entry name" value="Fungal_trans"/>
    <property type="match status" value="1"/>
</dbReference>
<evidence type="ECO:0000256" key="7">
    <source>
        <dbReference type="ARBA" id="ARBA00023242"/>
    </source>
</evidence>
<dbReference type="GO" id="GO:0043565">
    <property type="term" value="F:sequence-specific DNA binding"/>
    <property type="evidence" value="ECO:0007669"/>
    <property type="project" value="TreeGrafter"/>
</dbReference>
<organism evidence="11 12">
    <name type="scientific">Exophiala viscosa</name>
    <dbReference type="NCBI Taxonomy" id="2486360"/>
    <lineage>
        <taxon>Eukaryota</taxon>
        <taxon>Fungi</taxon>
        <taxon>Dikarya</taxon>
        <taxon>Ascomycota</taxon>
        <taxon>Pezizomycotina</taxon>
        <taxon>Eurotiomycetes</taxon>
        <taxon>Chaetothyriomycetidae</taxon>
        <taxon>Chaetothyriales</taxon>
        <taxon>Herpotrichiellaceae</taxon>
        <taxon>Exophiala</taxon>
    </lineage>
</organism>
<proteinExistence type="predicted"/>
<evidence type="ECO:0000256" key="2">
    <source>
        <dbReference type="ARBA" id="ARBA00022723"/>
    </source>
</evidence>
<dbReference type="GO" id="GO:0000981">
    <property type="term" value="F:DNA-binding transcription factor activity, RNA polymerase II-specific"/>
    <property type="evidence" value="ECO:0007669"/>
    <property type="project" value="TreeGrafter"/>
</dbReference>
<feature type="region of interest" description="Disordered" evidence="8">
    <location>
        <begin position="661"/>
        <end position="686"/>
    </location>
</feature>
<name>A0AAN6DVS5_9EURO</name>
<dbReference type="AlphaFoldDB" id="A0AAN6DVS5"/>
<evidence type="ECO:0000313" key="11">
    <source>
        <dbReference type="EMBL" id="KAI1612507.1"/>
    </source>
</evidence>
<keyword evidence="9" id="KW-0472">Membrane</keyword>
<keyword evidence="9" id="KW-1133">Transmembrane helix</keyword>
<keyword evidence="7" id="KW-0539">Nucleus</keyword>
<evidence type="ECO:0000313" key="12">
    <source>
        <dbReference type="Proteomes" id="UP001203852"/>
    </source>
</evidence>
<keyword evidence="2" id="KW-0479">Metal-binding</keyword>
<evidence type="ECO:0000256" key="5">
    <source>
        <dbReference type="ARBA" id="ARBA00023125"/>
    </source>
</evidence>
<keyword evidence="12" id="KW-1185">Reference proteome</keyword>
<comment type="subcellular location">
    <subcellularLocation>
        <location evidence="1">Nucleus</location>
    </subcellularLocation>
</comment>
<keyword evidence="5" id="KW-0238">DNA-binding</keyword>
<sequence>MTCLSYIVHLENRVQDLENHLRTGASQDSPDTHARVDIGRVSRDPAPAPAGPVTGNLPTNNTFTPAIDKTRKHGSQRREGSPSADDRHSSKRARLQSPQEAAHAVSETAFTTESPHIYSVPAGGGSSSVRLPSFARAIPGVRPAQLPDRTVAHELVEPYFQRSNCQFPILDQTEFMELFDRIFAGGTVAHAPGDLFVLNIVLAMGKRLQISSQLCNPTSRLHTSDHNSSGEGAEGPENYYNAAVNHLEFYLSASTSRCDNLVPLMELRAVLLICALALMMPIASGIWYTVSIAVRLAVDLGLYREDAEVSHGRSSSIPYSSESITNLKRRLWWCVYSLDRMICTCTERPFSIADEVINTRFPSLLASSGISGTVTQRPAFRVGSRLVAQHYFEYRRLQSEILQVVQNREIRNAFDRNDPNESSAPPRPPISSFLLSASTYEEWRSTMAQKLQDWRASAPMAQDTGVESATEFFDMNYWQAIMMLFRPSMELPNMLKQKLGTTHKIICRGQGHAGQQDEEAVFLTLADAGQHILRLYRRLQRRRLLSYPYLATHHLFLSAIVLLYSFWHSPAIRRTTSVEELDFLMLGACSVLDTLTHLCPPAEHCSEILGTMSRNTLEMRFPDSSEFPASPALFSDYHEMAFTKSGDEDDLKKQHHAVIPVNNDGHVSPGHSRPPSGFAGDESQDGILRPLDLSTTQEQDQDQDQGFNWEDHDYLHFDLGENYPSLVEPFEEFYFGLD</sequence>
<reference evidence="11" key="1">
    <citation type="journal article" date="2022" name="bioRxiv">
        <title>Deciphering the potential niche of two novel black yeast fungi from a biological soil crust based on their genomes, phenotypes, and melanin regulation.</title>
        <authorList>
            <consortium name="DOE Joint Genome Institute"/>
            <person name="Carr E.C."/>
            <person name="Barton Q."/>
            <person name="Grambo S."/>
            <person name="Sullivan M."/>
            <person name="Renfro C.M."/>
            <person name="Kuo A."/>
            <person name="Pangilinan J."/>
            <person name="Lipzen A."/>
            <person name="Keymanesh K."/>
            <person name="Savage E."/>
            <person name="Barry K."/>
            <person name="Grigoriev I.V."/>
            <person name="Riekhof W.R."/>
            <person name="Harris S.S."/>
        </authorList>
    </citation>
    <scope>NUCLEOTIDE SEQUENCE</scope>
    <source>
        <strain evidence="11">JF 03-4F</strain>
    </source>
</reference>
<feature type="transmembrane region" description="Helical" evidence="9">
    <location>
        <begin position="269"/>
        <end position="294"/>
    </location>
</feature>
<gene>
    <name evidence="11" type="ORF">EDD36DRAFT_418674</name>
</gene>
<dbReference type="InterPro" id="IPR007219">
    <property type="entry name" value="XnlR_reg_dom"/>
</dbReference>
<keyword evidence="9" id="KW-0812">Transmembrane</keyword>
<evidence type="ECO:0000256" key="8">
    <source>
        <dbReference type="SAM" id="MobiDB-lite"/>
    </source>
</evidence>
<dbReference type="PANTHER" id="PTHR47782:SF1">
    <property type="entry name" value="PYRIMIDINE PATHWAY REGULATORY PROTEIN 1"/>
    <property type="match status" value="1"/>
</dbReference>
<keyword evidence="6" id="KW-0804">Transcription</keyword>
<feature type="region of interest" description="Disordered" evidence="8">
    <location>
        <begin position="413"/>
        <end position="432"/>
    </location>
</feature>
<dbReference type="GO" id="GO:0005634">
    <property type="term" value="C:nucleus"/>
    <property type="evidence" value="ECO:0007669"/>
    <property type="project" value="UniProtKB-SubCell"/>
</dbReference>
<dbReference type="GO" id="GO:0006351">
    <property type="term" value="P:DNA-templated transcription"/>
    <property type="evidence" value="ECO:0007669"/>
    <property type="project" value="InterPro"/>
</dbReference>
<dbReference type="PANTHER" id="PTHR47782">
    <property type="entry name" value="ZN(II)2CYS6 TRANSCRIPTION FACTOR (EUROFUNG)-RELATED"/>
    <property type="match status" value="1"/>
</dbReference>
<feature type="compositionally biased region" description="Basic and acidic residues" evidence="8">
    <location>
        <begin position="76"/>
        <end position="88"/>
    </location>
</feature>
<dbReference type="Proteomes" id="UP001203852">
    <property type="component" value="Unassembled WGS sequence"/>
</dbReference>
<dbReference type="CDD" id="cd12148">
    <property type="entry name" value="fungal_TF_MHR"/>
    <property type="match status" value="1"/>
</dbReference>
<feature type="domain" description="Xylanolytic transcriptional activator regulatory" evidence="10">
    <location>
        <begin position="286"/>
        <end position="368"/>
    </location>
</feature>
<evidence type="ECO:0000256" key="6">
    <source>
        <dbReference type="ARBA" id="ARBA00023163"/>
    </source>
</evidence>
<feature type="transmembrane region" description="Helical" evidence="9">
    <location>
        <begin position="544"/>
        <end position="567"/>
    </location>
</feature>
<keyword evidence="4" id="KW-0805">Transcription regulation</keyword>
<evidence type="ECO:0000256" key="9">
    <source>
        <dbReference type="SAM" id="Phobius"/>
    </source>
</evidence>
<protein>
    <submittedName>
        <fullName evidence="11">Fungal-specific transcription factor domain-containing protein</fullName>
    </submittedName>
</protein>
<dbReference type="GO" id="GO:0045944">
    <property type="term" value="P:positive regulation of transcription by RNA polymerase II"/>
    <property type="evidence" value="ECO:0007669"/>
    <property type="project" value="TreeGrafter"/>
</dbReference>
<dbReference type="Pfam" id="PF04082">
    <property type="entry name" value="Fungal_trans"/>
    <property type="match status" value="1"/>
</dbReference>
<evidence type="ECO:0000256" key="1">
    <source>
        <dbReference type="ARBA" id="ARBA00004123"/>
    </source>
</evidence>
<dbReference type="InterPro" id="IPR052202">
    <property type="entry name" value="Yeast_MetPath_Reg"/>
</dbReference>
<dbReference type="GO" id="GO:0008270">
    <property type="term" value="F:zinc ion binding"/>
    <property type="evidence" value="ECO:0007669"/>
    <property type="project" value="InterPro"/>
</dbReference>
<keyword evidence="3" id="KW-0862">Zinc</keyword>
<accession>A0AAN6DVS5</accession>
<evidence type="ECO:0000256" key="4">
    <source>
        <dbReference type="ARBA" id="ARBA00023015"/>
    </source>
</evidence>
<comment type="caution">
    <text evidence="11">The sequence shown here is derived from an EMBL/GenBank/DDBJ whole genome shotgun (WGS) entry which is preliminary data.</text>
</comment>